<accession>A0A3A3Z925</accession>
<comment type="caution">
    <text evidence="1">The sequence shown here is derived from an EMBL/GenBank/DDBJ whole genome shotgun (WGS) entry which is preliminary data.</text>
</comment>
<gene>
    <name evidence="1" type="ORF">D5H78_03640</name>
</gene>
<dbReference type="Proteomes" id="UP000265614">
    <property type="component" value="Unassembled WGS sequence"/>
</dbReference>
<dbReference type="EMBL" id="QZEZ01000001">
    <property type="protein sequence ID" value="RJK98417.1"/>
    <property type="molecule type" value="Genomic_DNA"/>
</dbReference>
<dbReference type="AlphaFoldDB" id="A0A3A3Z925"/>
<keyword evidence="2" id="KW-1185">Reference proteome</keyword>
<organism evidence="1 2">
    <name type="scientific">Vallicoccus soli</name>
    <dbReference type="NCBI Taxonomy" id="2339232"/>
    <lineage>
        <taxon>Bacteria</taxon>
        <taxon>Bacillati</taxon>
        <taxon>Actinomycetota</taxon>
        <taxon>Actinomycetes</taxon>
        <taxon>Motilibacterales</taxon>
        <taxon>Vallicoccaceae</taxon>
        <taxon>Vallicoccus</taxon>
    </lineage>
</organism>
<evidence type="ECO:0000313" key="1">
    <source>
        <dbReference type="EMBL" id="RJK98417.1"/>
    </source>
</evidence>
<protein>
    <submittedName>
        <fullName evidence="1">Uncharacterized protein</fullName>
    </submittedName>
</protein>
<proteinExistence type="predicted"/>
<dbReference type="OrthoDB" id="5192814at2"/>
<reference evidence="1 2" key="1">
    <citation type="submission" date="2018-09" db="EMBL/GenBank/DDBJ databases">
        <title>YIM 75000 draft genome.</title>
        <authorList>
            <person name="Tang S."/>
            <person name="Feng Y."/>
        </authorList>
    </citation>
    <scope>NUCLEOTIDE SEQUENCE [LARGE SCALE GENOMIC DNA]</scope>
    <source>
        <strain evidence="1 2">YIM 75000</strain>
    </source>
</reference>
<name>A0A3A3Z925_9ACTN</name>
<evidence type="ECO:0000313" key="2">
    <source>
        <dbReference type="Proteomes" id="UP000265614"/>
    </source>
</evidence>
<sequence>MALTSREALRDRAGALVEEACAWAVGLSDRPWVQRRHGRVVDGGQTIGSRALSGLPLAGEEDARLELGDAAPGSFQDALGALAPDGTLLAERFDDEVLVPFALAAGVVAAGRLQRADPQGWADLLDELGEDGSDLEAVVRAGEWDAPLRADAEQLVLGALGRRPLAEVEAEGLPLAVVRAAEAQTRAAAERPPAAPPGAAALEGAVFLAEAAVAGAGLTVPVPPDEAEVLLLALRDEGLEEDEVLAVLPLLPLAPGTAAAVAARLSP</sequence>